<feature type="region of interest" description="Disordered" evidence="1">
    <location>
        <begin position="206"/>
        <end position="242"/>
    </location>
</feature>
<protein>
    <submittedName>
        <fullName evidence="2">Uncharacterized protein</fullName>
    </submittedName>
</protein>
<dbReference type="AlphaFoldDB" id="A0AAD9CWE3"/>
<accession>A0AAD9CWE3</accession>
<name>A0AAD9CWE3_PAPLA</name>
<sequence length="242" mass="27366">MVSHYADAGDRAHTIVAKSRTLFLQQVADDSTLAPHIETYDSVASRFFGSVGNIFDRLEKREKWQRWEDSLMGSMRRPDLTDPKTEPDKPTNMNSTKYWEWAKEALIKAELQLSNALSTCVSSTESPKNYPTLVNRRRYIKSFTDILRSIQGDIEGFNKSAPFPIDPDTLTAYMECCAAETEASRRAKIALAGLEADESRQVEKDIQSGWLNQESKAERPGWLPESPSLCTGEGSRFKYTPK</sequence>
<proteinExistence type="predicted"/>
<gene>
    <name evidence="2" type="ORF">DB88DRAFT_474978</name>
</gene>
<keyword evidence="3" id="KW-1185">Reference proteome</keyword>
<evidence type="ECO:0000313" key="2">
    <source>
        <dbReference type="EMBL" id="KAK1921863.1"/>
    </source>
</evidence>
<evidence type="ECO:0000256" key="1">
    <source>
        <dbReference type="SAM" id="MobiDB-lite"/>
    </source>
</evidence>
<dbReference type="Proteomes" id="UP001182556">
    <property type="component" value="Unassembled WGS sequence"/>
</dbReference>
<comment type="caution">
    <text evidence="2">The sequence shown here is derived from an EMBL/GenBank/DDBJ whole genome shotgun (WGS) entry which is preliminary data.</text>
</comment>
<evidence type="ECO:0000313" key="3">
    <source>
        <dbReference type="Proteomes" id="UP001182556"/>
    </source>
</evidence>
<reference evidence="2" key="1">
    <citation type="submission" date="2023-02" db="EMBL/GenBank/DDBJ databases">
        <title>Identification and recombinant expression of a fungal hydrolase from Papiliotrema laurentii that hydrolyzes apple cutin and clears colloidal polyester polyurethane.</title>
        <authorList>
            <consortium name="DOE Joint Genome Institute"/>
            <person name="Roman V.A."/>
            <person name="Bojanowski C."/>
            <person name="Crable B.R."/>
            <person name="Wagner D.N."/>
            <person name="Hung C.S."/>
            <person name="Nadeau L.J."/>
            <person name="Schratz L."/>
            <person name="Haridas S."/>
            <person name="Pangilinan J."/>
            <person name="Lipzen A."/>
            <person name="Na H."/>
            <person name="Yan M."/>
            <person name="Ng V."/>
            <person name="Grigoriev I.V."/>
            <person name="Spatafora J.W."/>
            <person name="Barlow D."/>
            <person name="Biffinger J."/>
            <person name="Kelley-Loughnane N."/>
            <person name="Varaljay V.A."/>
            <person name="Crookes-Goodson W.J."/>
        </authorList>
    </citation>
    <scope>NUCLEOTIDE SEQUENCE</scope>
    <source>
        <strain evidence="2">5307AH</strain>
    </source>
</reference>
<organism evidence="2 3">
    <name type="scientific">Papiliotrema laurentii</name>
    <name type="common">Cryptococcus laurentii</name>
    <dbReference type="NCBI Taxonomy" id="5418"/>
    <lineage>
        <taxon>Eukaryota</taxon>
        <taxon>Fungi</taxon>
        <taxon>Dikarya</taxon>
        <taxon>Basidiomycota</taxon>
        <taxon>Agaricomycotina</taxon>
        <taxon>Tremellomycetes</taxon>
        <taxon>Tremellales</taxon>
        <taxon>Rhynchogastremaceae</taxon>
        <taxon>Papiliotrema</taxon>
    </lineage>
</organism>
<dbReference type="EMBL" id="JAODAN010000010">
    <property type="protein sequence ID" value="KAK1921863.1"/>
    <property type="molecule type" value="Genomic_DNA"/>
</dbReference>